<evidence type="ECO:0000313" key="2">
    <source>
        <dbReference type="Proteomes" id="UP000256845"/>
    </source>
</evidence>
<organism evidence="1 2">
    <name type="scientific">Aestuariispira insulae</name>
    <dbReference type="NCBI Taxonomy" id="1461337"/>
    <lineage>
        <taxon>Bacteria</taxon>
        <taxon>Pseudomonadati</taxon>
        <taxon>Pseudomonadota</taxon>
        <taxon>Alphaproteobacteria</taxon>
        <taxon>Rhodospirillales</taxon>
        <taxon>Kiloniellaceae</taxon>
        <taxon>Aestuariispira</taxon>
    </lineage>
</organism>
<protein>
    <submittedName>
        <fullName evidence="1">Uncharacterized protein</fullName>
    </submittedName>
</protein>
<name>A0A3D9HT42_9PROT</name>
<dbReference type="EMBL" id="QRDW01000002">
    <property type="protein sequence ID" value="RED52046.1"/>
    <property type="molecule type" value="Genomic_DNA"/>
</dbReference>
<proteinExistence type="predicted"/>
<dbReference type="AlphaFoldDB" id="A0A3D9HT42"/>
<dbReference type="RefSeq" id="WP_115935606.1">
    <property type="nucleotide sequence ID" value="NZ_QRDW01000002.1"/>
</dbReference>
<accession>A0A3D9HT42</accession>
<evidence type="ECO:0000313" key="1">
    <source>
        <dbReference type="EMBL" id="RED52046.1"/>
    </source>
</evidence>
<dbReference type="Proteomes" id="UP000256845">
    <property type="component" value="Unassembled WGS sequence"/>
</dbReference>
<dbReference type="SUPFAM" id="SSF109604">
    <property type="entry name" value="HD-domain/PDEase-like"/>
    <property type="match status" value="1"/>
</dbReference>
<gene>
    <name evidence="1" type="ORF">DFP90_10263</name>
</gene>
<keyword evidence="2" id="KW-1185">Reference proteome</keyword>
<reference evidence="1 2" key="1">
    <citation type="submission" date="2018-07" db="EMBL/GenBank/DDBJ databases">
        <title>Genomic Encyclopedia of Type Strains, Phase III (KMG-III): the genomes of soil and plant-associated and newly described type strains.</title>
        <authorList>
            <person name="Whitman W."/>
        </authorList>
    </citation>
    <scope>NUCLEOTIDE SEQUENCE [LARGE SCALE GENOMIC DNA]</scope>
    <source>
        <strain evidence="1 2">CECT 8488</strain>
    </source>
</reference>
<comment type="caution">
    <text evidence="1">The sequence shown here is derived from an EMBL/GenBank/DDBJ whole genome shotgun (WGS) entry which is preliminary data.</text>
</comment>
<sequence>MNDRELLRIARFYAESFLEIAREPLPDIADCLAGIVGEEDDIGLLTAATLYTPVIHLMPSEDFIAKTYGKDVFNLLMETTYDPGLNLARRHRAIKARVRDMDARTKILQLAVLRGYAPLELSLMRSAGINARDYVQSLESVAASLRDTCPALYDQFLEDLDNVAL</sequence>